<name>A0A067P4I0_PLEO1</name>
<feature type="compositionally biased region" description="Low complexity" evidence="1">
    <location>
        <begin position="133"/>
        <end position="144"/>
    </location>
</feature>
<evidence type="ECO:0000313" key="3">
    <source>
        <dbReference type="Proteomes" id="UP000027073"/>
    </source>
</evidence>
<gene>
    <name evidence="2" type="ORF">PLEOSDRAFT_1100086</name>
</gene>
<evidence type="ECO:0000256" key="1">
    <source>
        <dbReference type="SAM" id="MobiDB-lite"/>
    </source>
</evidence>
<evidence type="ECO:0000313" key="2">
    <source>
        <dbReference type="EMBL" id="KDQ34155.1"/>
    </source>
</evidence>
<dbReference type="InParanoid" id="A0A067P4I0"/>
<dbReference type="Proteomes" id="UP000027073">
    <property type="component" value="Unassembled WGS sequence"/>
</dbReference>
<accession>A0A067P4I0</accession>
<dbReference type="EMBL" id="KL198004">
    <property type="protein sequence ID" value="KDQ34155.1"/>
    <property type="molecule type" value="Genomic_DNA"/>
</dbReference>
<dbReference type="AlphaFoldDB" id="A0A067P4I0"/>
<protein>
    <submittedName>
        <fullName evidence="2">Uncharacterized protein</fullName>
    </submittedName>
</protein>
<feature type="region of interest" description="Disordered" evidence="1">
    <location>
        <begin position="94"/>
        <end position="184"/>
    </location>
</feature>
<dbReference type="HOGENOM" id="CLU_1042506_0_0_1"/>
<dbReference type="VEuPathDB" id="FungiDB:PLEOSDRAFT_1100086"/>
<proteinExistence type="predicted"/>
<sequence length="267" mass="29487">MHNQQQFSRQLHSWDVQNHCNAPMPWELPSTNSGVHNFRGNQNLPHAGNEDRVYNDRAPYRFENHAFSQQMTSQFSAIARPPLTALSEGYYANESRPGSVTSQNSHCAPSLHRDLPPPSRPASVCSSVGSITSLPDSDSQASSSGWKPSEIRAWNDSDWTQGTPAAGCSGYGQPPTHSNHSSMSSFDLIDCPSVPSRQSNHTNSVPASFHPYILSFPEHSRMLVAQVTAHVSDVYQAEIATLWGAIQSALTRYHRGQSQRHAHRTCL</sequence>
<feature type="compositionally biased region" description="Polar residues" evidence="1">
    <location>
        <begin position="175"/>
        <end position="184"/>
    </location>
</feature>
<reference evidence="3" key="1">
    <citation type="journal article" date="2014" name="Proc. Natl. Acad. Sci. U.S.A.">
        <title>Extensive sampling of basidiomycete genomes demonstrates inadequacy of the white-rot/brown-rot paradigm for wood decay fungi.</title>
        <authorList>
            <person name="Riley R."/>
            <person name="Salamov A.A."/>
            <person name="Brown D.W."/>
            <person name="Nagy L.G."/>
            <person name="Floudas D."/>
            <person name="Held B.W."/>
            <person name="Levasseur A."/>
            <person name="Lombard V."/>
            <person name="Morin E."/>
            <person name="Otillar R."/>
            <person name="Lindquist E.A."/>
            <person name="Sun H."/>
            <person name="LaButti K.M."/>
            <person name="Schmutz J."/>
            <person name="Jabbour D."/>
            <person name="Luo H."/>
            <person name="Baker S.E."/>
            <person name="Pisabarro A.G."/>
            <person name="Walton J.D."/>
            <person name="Blanchette R.A."/>
            <person name="Henrissat B."/>
            <person name="Martin F."/>
            <person name="Cullen D."/>
            <person name="Hibbett D.S."/>
            <person name="Grigoriev I.V."/>
        </authorList>
    </citation>
    <scope>NUCLEOTIDE SEQUENCE [LARGE SCALE GENOMIC DNA]</scope>
    <source>
        <strain evidence="3">PC15</strain>
    </source>
</reference>
<organism evidence="2 3">
    <name type="scientific">Pleurotus ostreatus (strain PC15)</name>
    <name type="common">Oyster mushroom</name>
    <dbReference type="NCBI Taxonomy" id="1137138"/>
    <lineage>
        <taxon>Eukaryota</taxon>
        <taxon>Fungi</taxon>
        <taxon>Dikarya</taxon>
        <taxon>Basidiomycota</taxon>
        <taxon>Agaricomycotina</taxon>
        <taxon>Agaricomycetes</taxon>
        <taxon>Agaricomycetidae</taxon>
        <taxon>Agaricales</taxon>
        <taxon>Pleurotineae</taxon>
        <taxon>Pleurotaceae</taxon>
        <taxon>Pleurotus</taxon>
    </lineage>
</organism>
<feature type="compositionally biased region" description="Polar residues" evidence="1">
    <location>
        <begin position="96"/>
        <end position="107"/>
    </location>
</feature>